<protein>
    <submittedName>
        <fullName evidence="1">Uncharacterized protein</fullName>
    </submittedName>
</protein>
<keyword evidence="2" id="KW-1185">Reference proteome</keyword>
<reference evidence="1" key="2">
    <citation type="submission" date="2025-09" db="UniProtKB">
        <authorList>
            <consortium name="Ensembl"/>
        </authorList>
    </citation>
    <scope>IDENTIFICATION</scope>
</reference>
<sequence>KSQITNLPQRASQSVHIRHPCPRTSHRWTELDDVKKLLKGRSCSVSPTRSSITLPVPKKASVETKTVSVASQSGQYDTLDATLPSFSWSTSTLPSASTTVVAGNTSSYASGTNNMSGGLAPLGLTSPSSLSGENKRPLNMTCNVVVTVLSALLCYGVQKNSSNGGGFISSGVSTTTRSQPDDSYKKDYKFLISDKENFPAKRDTERLILAKDSGKQFTSSRVQVGGGSISGDSMKKEKLISSYTETMPLKSETGNSYCE</sequence>
<accession>A0A8C2Z7A0</accession>
<dbReference type="Ensembl" id="ENSCLMT00005024194.1">
    <property type="protein sequence ID" value="ENSCLMP00005023105.1"/>
    <property type="gene ID" value="ENSCLMG00005011464.1"/>
</dbReference>
<name>A0A8C2Z7A0_CYCLU</name>
<dbReference type="Proteomes" id="UP000694565">
    <property type="component" value="Unplaced"/>
</dbReference>
<organism evidence="1 2">
    <name type="scientific">Cyclopterus lumpus</name>
    <name type="common">Lumpsucker</name>
    <dbReference type="NCBI Taxonomy" id="8103"/>
    <lineage>
        <taxon>Eukaryota</taxon>
        <taxon>Metazoa</taxon>
        <taxon>Chordata</taxon>
        <taxon>Craniata</taxon>
        <taxon>Vertebrata</taxon>
        <taxon>Euteleostomi</taxon>
        <taxon>Actinopterygii</taxon>
        <taxon>Neopterygii</taxon>
        <taxon>Teleostei</taxon>
        <taxon>Neoteleostei</taxon>
        <taxon>Acanthomorphata</taxon>
        <taxon>Eupercaria</taxon>
        <taxon>Perciformes</taxon>
        <taxon>Cottioidei</taxon>
        <taxon>Cottales</taxon>
        <taxon>Cyclopteridae</taxon>
        <taxon>Cyclopterus</taxon>
    </lineage>
</organism>
<proteinExistence type="predicted"/>
<dbReference type="GeneTree" id="ENSGT00940000177016"/>
<evidence type="ECO:0000313" key="1">
    <source>
        <dbReference type="Ensembl" id="ENSCLMP00005023105.1"/>
    </source>
</evidence>
<dbReference type="AlphaFoldDB" id="A0A8C2Z7A0"/>
<reference evidence="1" key="1">
    <citation type="submission" date="2025-08" db="UniProtKB">
        <authorList>
            <consortium name="Ensembl"/>
        </authorList>
    </citation>
    <scope>IDENTIFICATION</scope>
</reference>
<evidence type="ECO:0000313" key="2">
    <source>
        <dbReference type="Proteomes" id="UP000694565"/>
    </source>
</evidence>